<reference evidence="3" key="1">
    <citation type="submission" date="2016-03" db="EMBL/GenBank/DDBJ databases">
        <authorList>
            <person name="Ray J."/>
            <person name="Price M."/>
            <person name="Deutschbauer A."/>
        </authorList>
    </citation>
    <scope>NUCLEOTIDE SEQUENCE [LARGE SCALE GENOMIC DNA]</scope>
    <source>
        <strain evidence="3">FW300-N1B4</strain>
    </source>
</reference>
<dbReference type="EMBL" id="LUKJ01000003">
    <property type="protein sequence ID" value="KZN18403.1"/>
    <property type="molecule type" value="Genomic_DNA"/>
</dbReference>
<accession>A0A162BPF2</accession>
<sequence length="148" mass="16364">MNAFNVLFSASTCGVYVPGINASDIPSDVIEIPQAYWISLLQQLAVTPKMISVRADNGYPVLVDTPPLAPEEAAKAERLWRDSQLSATDSMVARDRDELEDGGGTTLSTDQYAELQAYRRALRDWPQGSFFPFSEHRPGTPLWLAGYL</sequence>
<dbReference type="Pfam" id="PF16778">
    <property type="entry name" value="Phage_tail_APC"/>
    <property type="match status" value="1"/>
</dbReference>
<comment type="caution">
    <text evidence="2">The sequence shown here is derived from an EMBL/GenBank/DDBJ whole genome shotgun (WGS) entry which is preliminary data.</text>
</comment>
<evidence type="ECO:0000313" key="3">
    <source>
        <dbReference type="Proteomes" id="UP000076489"/>
    </source>
</evidence>
<reference evidence="2 3" key="2">
    <citation type="journal article" date="2018" name="Nature">
        <title>Mutant phenotypes for thousands of bacterial genes of unknown function.</title>
        <authorList>
            <person name="Price M.N."/>
            <person name="Wetmore K.M."/>
            <person name="Waters R.J."/>
            <person name="Callaghan M."/>
            <person name="Ray J."/>
            <person name="Liu H."/>
            <person name="Kuehl J.V."/>
            <person name="Melnyk R.A."/>
            <person name="Lamson J.S."/>
            <person name="Suh Y."/>
            <person name="Carlson H.K."/>
            <person name="Esquivel Z."/>
            <person name="Sadeeshkumar H."/>
            <person name="Chakraborty R."/>
            <person name="Zane G.M."/>
            <person name="Rubin B.E."/>
            <person name="Wall J.D."/>
            <person name="Visel A."/>
            <person name="Bristow J."/>
            <person name="Blow M.J."/>
            <person name="Arkin A.P."/>
            <person name="Deutschbauer A.M."/>
        </authorList>
    </citation>
    <scope>NUCLEOTIDE SEQUENCE [LARGE SCALE GENOMIC DNA]</scope>
    <source>
        <strain evidence="2 3">FW300-N1B4</strain>
    </source>
</reference>
<dbReference type="InterPro" id="IPR031893">
    <property type="entry name" value="Phage_tail_APC"/>
</dbReference>
<dbReference type="AlphaFoldDB" id="A0A162BPF2"/>
<dbReference type="RefSeq" id="WP_063342662.1">
    <property type="nucleotide sequence ID" value="NZ_LUKJ01000003.1"/>
</dbReference>
<dbReference type="OrthoDB" id="6465464at2"/>
<gene>
    <name evidence="2" type="ORF">A1D17_20380</name>
</gene>
<evidence type="ECO:0000259" key="1">
    <source>
        <dbReference type="Pfam" id="PF16778"/>
    </source>
</evidence>
<name>A0A162BPF2_PSEFL</name>
<proteinExistence type="predicted"/>
<protein>
    <recommendedName>
        <fullName evidence="1">Phage tail assembly chaperone-like domain-containing protein</fullName>
    </recommendedName>
</protein>
<evidence type="ECO:0000313" key="2">
    <source>
        <dbReference type="EMBL" id="KZN18403.1"/>
    </source>
</evidence>
<organism evidence="2 3">
    <name type="scientific">Pseudomonas fluorescens</name>
    <dbReference type="NCBI Taxonomy" id="294"/>
    <lineage>
        <taxon>Bacteria</taxon>
        <taxon>Pseudomonadati</taxon>
        <taxon>Pseudomonadota</taxon>
        <taxon>Gammaproteobacteria</taxon>
        <taxon>Pseudomonadales</taxon>
        <taxon>Pseudomonadaceae</taxon>
        <taxon>Pseudomonas</taxon>
    </lineage>
</organism>
<dbReference type="Proteomes" id="UP000076489">
    <property type="component" value="Unassembled WGS sequence"/>
</dbReference>
<feature type="domain" description="Phage tail assembly chaperone-like" evidence="1">
    <location>
        <begin position="75"/>
        <end position="141"/>
    </location>
</feature>